<dbReference type="GO" id="GO:0008757">
    <property type="term" value="F:S-adenosylmethionine-dependent methyltransferase activity"/>
    <property type="evidence" value="ECO:0007669"/>
    <property type="project" value="InterPro"/>
</dbReference>
<dbReference type="GO" id="GO:0031591">
    <property type="term" value="P:wybutosine biosynthetic process"/>
    <property type="evidence" value="ECO:0007669"/>
    <property type="project" value="InterPro"/>
</dbReference>
<dbReference type="PROSITE" id="PS51684">
    <property type="entry name" value="SAM_MT_TRM5_TYW2"/>
    <property type="match status" value="1"/>
</dbReference>
<dbReference type="GO" id="GO:0102522">
    <property type="term" value="F:tRNA 4-demethylwyosine alpha-amino-alpha-carboxypropyltransferase activity"/>
    <property type="evidence" value="ECO:0007669"/>
    <property type="project" value="UniProtKB-EC"/>
</dbReference>
<feature type="region of interest" description="Disordered" evidence="3">
    <location>
        <begin position="88"/>
        <end position="129"/>
    </location>
</feature>
<name>N1QGF0_SPHMS</name>
<feature type="compositionally biased region" description="Low complexity" evidence="3">
    <location>
        <begin position="110"/>
        <end position="129"/>
    </location>
</feature>
<dbReference type="OrthoDB" id="2387925at2759"/>
<dbReference type="GO" id="GO:0008175">
    <property type="term" value="F:tRNA methyltransferase activity"/>
    <property type="evidence" value="ECO:0007669"/>
    <property type="project" value="TreeGrafter"/>
</dbReference>
<dbReference type="PANTHER" id="PTHR23245:SF25">
    <property type="entry name" value="TRNA WYBUTOSINE-SYNTHESIZING PROTEIN 2 HOMOLOG"/>
    <property type="match status" value="1"/>
</dbReference>
<dbReference type="GeneID" id="27898032"/>
<comment type="catalytic activity">
    <reaction evidence="2">
        <text>4-demethylwyosine(37) in tRNA(Phe) + S-adenosyl-L-methionine = 4-demethyl-7-[(3S)-3-amino-3-carboxypropyl]wyosine(37) in tRNA(Phe) + S-methyl-5'-thioadenosine + H(+)</text>
        <dbReference type="Rhea" id="RHEA:36355"/>
        <dbReference type="Rhea" id="RHEA-COMP:10164"/>
        <dbReference type="Rhea" id="RHEA-COMP:10378"/>
        <dbReference type="ChEBI" id="CHEBI:15378"/>
        <dbReference type="ChEBI" id="CHEBI:17509"/>
        <dbReference type="ChEBI" id="CHEBI:59789"/>
        <dbReference type="ChEBI" id="CHEBI:64315"/>
        <dbReference type="ChEBI" id="CHEBI:73550"/>
        <dbReference type="EC" id="2.5.1.114"/>
    </reaction>
</comment>
<dbReference type="RefSeq" id="XP_016757729.1">
    <property type="nucleotide sequence ID" value="XM_016900895.1"/>
</dbReference>
<evidence type="ECO:0000259" key="4">
    <source>
        <dbReference type="PROSITE" id="PS51684"/>
    </source>
</evidence>
<dbReference type="EC" id="2.5.1.114" evidence="1"/>
<dbReference type="SUPFAM" id="SSF53335">
    <property type="entry name" value="S-adenosyl-L-methionine-dependent methyltransferases"/>
    <property type="match status" value="1"/>
</dbReference>
<dbReference type="EMBL" id="KB456269">
    <property type="protein sequence ID" value="EMF09608.1"/>
    <property type="molecule type" value="Genomic_DNA"/>
</dbReference>
<dbReference type="PANTHER" id="PTHR23245">
    <property type="entry name" value="TRNA METHYLTRANSFERASE"/>
    <property type="match status" value="1"/>
</dbReference>
<feature type="region of interest" description="Disordered" evidence="3">
    <location>
        <begin position="383"/>
        <end position="404"/>
    </location>
</feature>
<dbReference type="PIRSF" id="PIRSF038972">
    <property type="entry name" value="Trm12"/>
    <property type="match status" value="1"/>
</dbReference>
<keyword evidence="6" id="KW-1185">Reference proteome</keyword>
<feature type="domain" description="SAM-dependent methyltransferase TRM5/TYW2-type" evidence="4">
    <location>
        <begin position="112"/>
        <end position="500"/>
    </location>
</feature>
<dbReference type="InterPro" id="IPR029063">
    <property type="entry name" value="SAM-dependent_MTases_sf"/>
</dbReference>
<dbReference type="Proteomes" id="UP000016931">
    <property type="component" value="Unassembled WGS sequence"/>
</dbReference>
<dbReference type="HOGENOM" id="CLU_023588_0_0_1"/>
<organism evidence="5 6">
    <name type="scientific">Sphaerulina musiva (strain SO2202)</name>
    <name type="common">Poplar stem canker fungus</name>
    <name type="synonym">Septoria musiva</name>
    <dbReference type="NCBI Taxonomy" id="692275"/>
    <lineage>
        <taxon>Eukaryota</taxon>
        <taxon>Fungi</taxon>
        <taxon>Dikarya</taxon>
        <taxon>Ascomycota</taxon>
        <taxon>Pezizomycotina</taxon>
        <taxon>Dothideomycetes</taxon>
        <taxon>Dothideomycetidae</taxon>
        <taxon>Mycosphaerellales</taxon>
        <taxon>Mycosphaerellaceae</taxon>
        <taxon>Sphaerulina</taxon>
    </lineage>
</organism>
<reference evidence="5 6" key="1">
    <citation type="journal article" date="2012" name="PLoS Pathog.">
        <title>Diverse lifestyles and strategies of plant pathogenesis encoded in the genomes of eighteen Dothideomycetes fungi.</title>
        <authorList>
            <person name="Ohm R.A."/>
            <person name="Feau N."/>
            <person name="Henrissat B."/>
            <person name="Schoch C.L."/>
            <person name="Horwitz B.A."/>
            <person name="Barry K.W."/>
            <person name="Condon B.J."/>
            <person name="Copeland A.C."/>
            <person name="Dhillon B."/>
            <person name="Glaser F."/>
            <person name="Hesse C.N."/>
            <person name="Kosti I."/>
            <person name="LaButti K."/>
            <person name="Lindquist E.A."/>
            <person name="Lucas S."/>
            <person name="Salamov A.A."/>
            <person name="Bradshaw R.E."/>
            <person name="Ciuffetti L."/>
            <person name="Hamelin R.C."/>
            <person name="Kema G.H.J."/>
            <person name="Lawrence C."/>
            <person name="Scott J.A."/>
            <person name="Spatafora J.W."/>
            <person name="Turgeon B.G."/>
            <person name="de Wit P.J.G.M."/>
            <person name="Zhong S."/>
            <person name="Goodwin S.B."/>
            <person name="Grigoriev I.V."/>
        </authorList>
    </citation>
    <scope>NUCLEOTIDE SEQUENCE [LARGE SCALE GENOMIC DNA]</scope>
    <source>
        <strain evidence="5 6">SO2202</strain>
    </source>
</reference>
<evidence type="ECO:0000256" key="2">
    <source>
        <dbReference type="ARBA" id="ARBA00049400"/>
    </source>
</evidence>
<feature type="region of interest" description="Disordered" evidence="3">
    <location>
        <begin position="503"/>
        <end position="525"/>
    </location>
</feature>
<dbReference type="GO" id="GO:0030488">
    <property type="term" value="P:tRNA methylation"/>
    <property type="evidence" value="ECO:0007669"/>
    <property type="project" value="TreeGrafter"/>
</dbReference>
<evidence type="ECO:0000313" key="5">
    <source>
        <dbReference type="EMBL" id="EMF09608.1"/>
    </source>
</evidence>
<dbReference type="AlphaFoldDB" id="N1QGF0"/>
<dbReference type="GO" id="GO:0005737">
    <property type="term" value="C:cytoplasm"/>
    <property type="evidence" value="ECO:0007669"/>
    <property type="project" value="TreeGrafter"/>
</dbReference>
<sequence length="525" mass="59993">MDRAVEAWRLQHGIEKEIIAPLSKKLCKSYTVYGCMLLLPQNALEGPEWSPLEPLIHHNNINNNNTALNDLYKSIAKELKITHIASNKPIPLHHPHPHHPHPPPHPPPANVTDTCNDNNNNNETTPTSSENILRAPINFTPLYGDFGPETCSQPHPTQEDFDKAFWVTAKQNGIYQVWAPRWTMFSRGNISEKARLLTLGSVREAVEDAAVRGGREGGEEEEEEERELQPPGFAAIDLYAGIGYFAFSYLRAGADQVWCWDINPWSIEGLLRGAKANKWEAVLLSHGMDHFDGDLLQETATTSMSKETLKKGIRKAKLLIFNESNIHAPERLQQYLFPPPPPLPQPHHHPPQITIRHINLGLLPSSRESLSLAAQILSLQHQQQQITSTRQKEDKSKRRRRKGSTSWIHMHENFLLEEILAKANERSKELEEKIHGFLSIIHYQKNITWKERNEMEGEEKRKKEREKRTSRVRVKIEGINRLKSYAPGVMHCVVDFGVEFLEEEGEEREEGQEEEEGGEGEDGRR</sequence>
<dbReference type="InterPro" id="IPR026274">
    <property type="entry name" value="tRNA_wybutosine_synth_prot_2"/>
</dbReference>
<dbReference type="STRING" id="692275.N1QGF0"/>
<evidence type="ECO:0000256" key="3">
    <source>
        <dbReference type="SAM" id="MobiDB-lite"/>
    </source>
</evidence>
<evidence type="ECO:0000313" key="6">
    <source>
        <dbReference type="Proteomes" id="UP000016931"/>
    </source>
</evidence>
<gene>
    <name evidence="5" type="ORF">SEPMUDRAFT_111062</name>
</gene>
<accession>N1QGF0</accession>
<dbReference type="eggNOG" id="KOG1227">
    <property type="taxonomic scope" value="Eukaryota"/>
</dbReference>
<proteinExistence type="predicted"/>
<feature type="compositionally biased region" description="Basic residues" evidence="3">
    <location>
        <begin position="91"/>
        <end position="102"/>
    </location>
</feature>
<evidence type="ECO:0000256" key="1">
    <source>
        <dbReference type="ARBA" id="ARBA00012265"/>
    </source>
</evidence>
<dbReference type="InterPro" id="IPR030382">
    <property type="entry name" value="MeTrfase_TRM5/TYW2"/>
</dbReference>
<dbReference type="Gene3D" id="3.40.50.150">
    <property type="entry name" value="Vaccinia Virus protein VP39"/>
    <property type="match status" value="1"/>
</dbReference>
<protein>
    <recommendedName>
        <fullName evidence="1">tRNA(Phe) (4-demethylwyosine(37)-C(7)) aminocarboxypropyltransferase</fullName>
        <ecNumber evidence="1">2.5.1.114</ecNumber>
    </recommendedName>
</protein>